<dbReference type="AlphaFoldDB" id="A0A5C6AY06"/>
<proteinExistence type="predicted"/>
<feature type="domain" description="Amidohydrolase-related" evidence="3">
    <location>
        <begin position="181"/>
        <end position="501"/>
    </location>
</feature>
<comment type="caution">
    <text evidence="4">The sequence shown here is derived from an EMBL/GenBank/DDBJ whole genome shotgun (WGS) entry which is preliminary data.</text>
</comment>
<dbReference type="PANTHER" id="PTHR21240:SF28">
    <property type="entry name" value="ISO-OROTATE DECARBOXYLASE (EUROFUNG)"/>
    <property type="match status" value="1"/>
</dbReference>
<keyword evidence="5" id="KW-1185">Reference proteome</keyword>
<reference evidence="4 5" key="1">
    <citation type="submission" date="2019-02" db="EMBL/GenBank/DDBJ databases">
        <title>Deep-cultivation of Planctomycetes and their phenomic and genomic characterization uncovers novel biology.</title>
        <authorList>
            <person name="Wiegand S."/>
            <person name="Jogler M."/>
            <person name="Boedeker C."/>
            <person name="Pinto D."/>
            <person name="Vollmers J."/>
            <person name="Rivas-Marin E."/>
            <person name="Kohn T."/>
            <person name="Peeters S.H."/>
            <person name="Heuer A."/>
            <person name="Rast P."/>
            <person name="Oberbeckmann S."/>
            <person name="Bunk B."/>
            <person name="Jeske O."/>
            <person name="Meyerdierks A."/>
            <person name="Storesund J.E."/>
            <person name="Kallscheuer N."/>
            <person name="Luecker S."/>
            <person name="Lage O.M."/>
            <person name="Pohl T."/>
            <person name="Merkel B.J."/>
            <person name="Hornburger P."/>
            <person name="Mueller R.-W."/>
            <person name="Bruemmer F."/>
            <person name="Labrenz M."/>
            <person name="Spormann A.M."/>
            <person name="Op Den Camp H."/>
            <person name="Overmann J."/>
            <person name="Amann R."/>
            <person name="Jetten M.S.M."/>
            <person name="Mascher T."/>
            <person name="Medema M.H."/>
            <person name="Devos D.P."/>
            <person name="Kaster A.-K."/>
            <person name="Ovreas L."/>
            <person name="Rohde M."/>
            <person name="Galperin M.Y."/>
            <person name="Jogler C."/>
        </authorList>
    </citation>
    <scope>NUCLEOTIDE SEQUENCE [LARGE SCALE GENOMIC DNA]</scope>
    <source>
        <strain evidence="4 5">Pla52n</strain>
    </source>
</reference>
<dbReference type="GO" id="GO:0019748">
    <property type="term" value="P:secondary metabolic process"/>
    <property type="evidence" value="ECO:0007669"/>
    <property type="project" value="TreeGrafter"/>
</dbReference>
<dbReference type="PANTHER" id="PTHR21240">
    <property type="entry name" value="2-AMINO-3-CARBOXYLMUCONATE-6-SEMIALDEHYDE DECARBOXYLASE"/>
    <property type="match status" value="1"/>
</dbReference>
<dbReference type="GO" id="GO:0005737">
    <property type="term" value="C:cytoplasm"/>
    <property type="evidence" value="ECO:0007669"/>
    <property type="project" value="TreeGrafter"/>
</dbReference>
<organism evidence="4 5">
    <name type="scientific">Stieleria varia</name>
    <dbReference type="NCBI Taxonomy" id="2528005"/>
    <lineage>
        <taxon>Bacteria</taxon>
        <taxon>Pseudomonadati</taxon>
        <taxon>Planctomycetota</taxon>
        <taxon>Planctomycetia</taxon>
        <taxon>Pirellulales</taxon>
        <taxon>Pirellulaceae</taxon>
        <taxon>Stieleria</taxon>
    </lineage>
</organism>
<dbReference type="InterPro" id="IPR006680">
    <property type="entry name" value="Amidohydro-rel"/>
</dbReference>
<gene>
    <name evidence="4" type="ORF">Pla52n_23770</name>
</gene>
<keyword evidence="4" id="KW-0378">Hydrolase</keyword>
<feature type="region of interest" description="Disordered" evidence="2">
    <location>
        <begin position="512"/>
        <end position="538"/>
    </location>
</feature>
<dbReference type="SUPFAM" id="SSF51556">
    <property type="entry name" value="Metallo-dependent hydrolases"/>
    <property type="match status" value="1"/>
</dbReference>
<evidence type="ECO:0000256" key="2">
    <source>
        <dbReference type="SAM" id="MobiDB-lite"/>
    </source>
</evidence>
<dbReference type="EMBL" id="SJPN01000003">
    <property type="protein sequence ID" value="TWU04337.1"/>
    <property type="molecule type" value="Genomic_DNA"/>
</dbReference>
<keyword evidence="1" id="KW-0456">Lyase</keyword>
<evidence type="ECO:0000313" key="5">
    <source>
        <dbReference type="Proteomes" id="UP000320176"/>
    </source>
</evidence>
<dbReference type="InterPro" id="IPR032466">
    <property type="entry name" value="Metal_Hydrolase"/>
</dbReference>
<dbReference type="Gene3D" id="3.20.20.140">
    <property type="entry name" value="Metal-dependent hydrolases"/>
    <property type="match status" value="1"/>
</dbReference>
<evidence type="ECO:0000259" key="3">
    <source>
        <dbReference type="Pfam" id="PF04909"/>
    </source>
</evidence>
<protein>
    <submittedName>
        <fullName evidence="4">Amidohydrolase</fullName>
    </submittedName>
</protein>
<dbReference type="Proteomes" id="UP000320176">
    <property type="component" value="Unassembled WGS sequence"/>
</dbReference>
<dbReference type="GO" id="GO:0016831">
    <property type="term" value="F:carboxy-lyase activity"/>
    <property type="evidence" value="ECO:0007669"/>
    <property type="project" value="InterPro"/>
</dbReference>
<name>A0A5C6AY06_9BACT</name>
<dbReference type="Pfam" id="PF04909">
    <property type="entry name" value="Amidohydro_2"/>
    <property type="match status" value="1"/>
</dbReference>
<accession>A0A5C6AY06</accession>
<evidence type="ECO:0000256" key="1">
    <source>
        <dbReference type="ARBA" id="ARBA00023239"/>
    </source>
</evidence>
<dbReference type="InterPro" id="IPR032465">
    <property type="entry name" value="ACMSD"/>
</dbReference>
<dbReference type="GO" id="GO:0016787">
    <property type="term" value="F:hydrolase activity"/>
    <property type="evidence" value="ECO:0007669"/>
    <property type="project" value="UniProtKB-KW"/>
</dbReference>
<sequence length="538" mass="61542">MTESLLTGGVRTGRYRVAADRRSLLRANPCRPFRANALQKNHFVIWIIRDKVVCIMWRGKTSDGLDTLGPIESRIRLPSRHAHLLQTLSGSDTIGTLSIPNPPSNFMHRFIGIFLFLIFLGGSVSESVFAQEITPDDDEATELEMPLDGRDGRELLLRNFRPQSKLVVAEHPRNAAAFPVIDVHTHFHYRLRGNDQALDDFVGLMDRNRIAVCVSLDGKLGGQLSAHLEWLWPKYKNRFAVFANVDWRGEAPTDDPAAWACHRPGFAERTAEELAEAVGRGVCGLKVFKQFGLGYRNPDGTLIEIDDPRWDPIWAKCGELGIPVIIHTADPAAFFDPIDETNERWEELSRHPDWSFHGDQFPSRQELLEARNRVIARHPKTQFIGAHIANNPEDLATVAKWLDTYPNLWIEPASRIGELGRQPFTAREFLIRYADRLLFGTDGPWPETRVRLYWRFFETHDESFPYSEKVPPPQGMWQIHGVNLPPDVLKKLYYENAEKLIPGIAERLQWYRENTPAMSDETPQSDSEEKQNQSRTNR</sequence>
<evidence type="ECO:0000313" key="4">
    <source>
        <dbReference type="EMBL" id="TWU04337.1"/>
    </source>
</evidence>